<organism evidence="3 4">
    <name type="scientific">Pseudolactococcus insecticola</name>
    <dbReference type="NCBI Taxonomy" id="2709158"/>
    <lineage>
        <taxon>Bacteria</taxon>
        <taxon>Bacillati</taxon>
        <taxon>Bacillota</taxon>
        <taxon>Bacilli</taxon>
        <taxon>Lactobacillales</taxon>
        <taxon>Streptococcaceae</taxon>
        <taxon>Pseudolactococcus</taxon>
    </lineage>
</organism>
<feature type="transmembrane region" description="Helical" evidence="1">
    <location>
        <begin position="192"/>
        <end position="214"/>
    </location>
</feature>
<gene>
    <name evidence="3" type="ORF">Hs20B_17520</name>
</gene>
<dbReference type="SUPFAM" id="SSF48317">
    <property type="entry name" value="Acid phosphatase/Vanadium-dependent haloperoxidase"/>
    <property type="match status" value="1"/>
</dbReference>
<feature type="transmembrane region" description="Helical" evidence="1">
    <location>
        <begin position="123"/>
        <end position="140"/>
    </location>
</feature>
<keyword evidence="1" id="KW-0472">Membrane</keyword>
<dbReference type="InterPro" id="IPR036938">
    <property type="entry name" value="PAP2/HPO_sf"/>
</dbReference>
<dbReference type="InterPro" id="IPR000326">
    <property type="entry name" value="PAP2/HPO"/>
</dbReference>
<dbReference type="PANTHER" id="PTHR14969:SF13">
    <property type="entry name" value="AT30094P"/>
    <property type="match status" value="1"/>
</dbReference>
<dbReference type="CDD" id="cd03392">
    <property type="entry name" value="PAP2_like_2"/>
    <property type="match status" value="1"/>
</dbReference>
<dbReference type="EMBL" id="BLLH01000012">
    <property type="protein sequence ID" value="GFH41354.1"/>
    <property type="molecule type" value="Genomic_DNA"/>
</dbReference>
<evidence type="ECO:0000313" key="4">
    <source>
        <dbReference type="Proteomes" id="UP000475928"/>
    </source>
</evidence>
<evidence type="ECO:0000259" key="2">
    <source>
        <dbReference type="SMART" id="SM00014"/>
    </source>
</evidence>
<feature type="domain" description="Phosphatidic acid phosphatase type 2/haloperoxidase" evidence="2">
    <location>
        <begin position="123"/>
        <end position="235"/>
    </location>
</feature>
<dbReference type="PANTHER" id="PTHR14969">
    <property type="entry name" value="SPHINGOSINE-1-PHOSPHATE PHOSPHOHYDROLASE"/>
    <property type="match status" value="1"/>
</dbReference>
<keyword evidence="4" id="KW-1185">Reference proteome</keyword>
<feature type="transmembrane region" description="Helical" evidence="1">
    <location>
        <begin position="97"/>
        <end position="116"/>
    </location>
</feature>
<accession>A0A6A0BAF1</accession>
<evidence type="ECO:0000256" key="1">
    <source>
        <dbReference type="SAM" id="Phobius"/>
    </source>
</evidence>
<sequence>MTVNHDVASSSLASGVINNTDTSIVSIDVFFCYNGEMKLKKSYHLYASFGLVLFVMLGYLVKFYPDTLHGVDSSVQSAVRSWMSANMTHFFRFVTNFGGYIFVPVIVILCLFFFIFKKWYVEVIFLVGNVIVVALLVQFLKGVYGRTRPSLKHLVVENGLSFPSGHASASIVLYGALMVLICQRLQSSELKWLVRVIFSIIIVLIGLSRIYLGVHFPTDILGGWLLGASLLLATFPFYDEIRFKWRFKGVQR</sequence>
<evidence type="ECO:0000313" key="3">
    <source>
        <dbReference type="EMBL" id="GFH41354.1"/>
    </source>
</evidence>
<feature type="transmembrane region" description="Helical" evidence="1">
    <location>
        <begin position="220"/>
        <end position="238"/>
    </location>
</feature>
<feature type="transmembrane region" description="Helical" evidence="1">
    <location>
        <begin position="160"/>
        <end position="180"/>
    </location>
</feature>
<keyword evidence="1" id="KW-1133">Transmembrane helix</keyword>
<dbReference type="SMART" id="SM00014">
    <property type="entry name" value="acidPPc"/>
    <property type="match status" value="1"/>
</dbReference>
<dbReference type="Proteomes" id="UP000475928">
    <property type="component" value="Unassembled WGS sequence"/>
</dbReference>
<proteinExistence type="predicted"/>
<dbReference type="Pfam" id="PF01569">
    <property type="entry name" value="PAP2"/>
    <property type="match status" value="1"/>
</dbReference>
<protein>
    <submittedName>
        <fullName evidence="3">Phosphatase PAP2 family protein</fullName>
    </submittedName>
</protein>
<dbReference type="Gene3D" id="1.20.144.10">
    <property type="entry name" value="Phosphatidic acid phosphatase type 2/haloperoxidase"/>
    <property type="match status" value="1"/>
</dbReference>
<name>A0A6A0BAF1_9LACT</name>
<reference evidence="3 4" key="1">
    <citation type="submission" date="2020-02" db="EMBL/GenBank/DDBJ databases">
        <title>Draft genome sequence of Lactococcus sp. Hs20B0-1.</title>
        <authorList>
            <person name="Noda S."/>
            <person name="Yuki M."/>
            <person name="Ohkuma M."/>
        </authorList>
    </citation>
    <scope>NUCLEOTIDE SEQUENCE [LARGE SCALE GENOMIC DNA]</scope>
    <source>
        <strain evidence="3 4">Hs20B0-1</strain>
    </source>
</reference>
<dbReference type="AlphaFoldDB" id="A0A6A0BAF1"/>
<keyword evidence="1" id="KW-0812">Transmembrane</keyword>
<feature type="transmembrane region" description="Helical" evidence="1">
    <location>
        <begin position="43"/>
        <end position="61"/>
    </location>
</feature>
<comment type="caution">
    <text evidence="3">The sequence shown here is derived from an EMBL/GenBank/DDBJ whole genome shotgun (WGS) entry which is preliminary data.</text>
</comment>